<evidence type="ECO:0000313" key="7">
    <source>
        <dbReference type="Proteomes" id="UP000052258"/>
    </source>
</evidence>
<dbReference type="GO" id="GO:0005737">
    <property type="term" value="C:cytoplasm"/>
    <property type="evidence" value="ECO:0007669"/>
    <property type="project" value="InterPro"/>
</dbReference>
<dbReference type="InterPro" id="IPR008000">
    <property type="entry name" value="Rham/fucose_mutarotase"/>
</dbReference>
<protein>
    <recommendedName>
        <fullName evidence="5">L-rhamnose mutarotase</fullName>
        <ecNumber evidence="5">5.1.3.32</ecNumber>
    </recommendedName>
</protein>
<dbReference type="PANTHER" id="PTHR34389:SF2">
    <property type="entry name" value="L-RHAMNOSE MUTAROTASE"/>
    <property type="match status" value="1"/>
</dbReference>
<keyword evidence="4" id="KW-0684">Rhamnose metabolism</keyword>
<dbReference type="InterPro" id="IPR011008">
    <property type="entry name" value="Dimeric_a/b-barrel"/>
</dbReference>
<dbReference type="NCBIfam" id="TIGR02625">
    <property type="entry name" value="YiiL_rotase"/>
    <property type="match status" value="1"/>
</dbReference>
<dbReference type="GO" id="GO:0062192">
    <property type="term" value="F:L-rhamnose mutarotase activity"/>
    <property type="evidence" value="ECO:0007669"/>
    <property type="project" value="UniProtKB-UniRule"/>
</dbReference>
<keyword evidence="2" id="KW-0413">Isomerase</keyword>
<reference evidence="6 7" key="1">
    <citation type="journal article" date="2015" name="Genome Biol. Evol.">
        <title>Comparative Genomics of Listeria Sensu Lato: Genus-Wide Differences in Evolutionary Dynamics and the Progressive Gain of Complex, Potentially Pathogenicity-Related Traits through Lateral Gene Transfer.</title>
        <authorList>
            <person name="Chiara M."/>
            <person name="Caruso M."/>
            <person name="D'Erchia A.M."/>
            <person name="Manzari C."/>
            <person name="Fraccalvieri R."/>
            <person name="Goffredo E."/>
            <person name="Latorre L."/>
            <person name="Miccolupo A."/>
            <person name="Padalino I."/>
            <person name="Santagada G."/>
            <person name="Chiocco D."/>
            <person name="Pesole G."/>
            <person name="Horner D.S."/>
            <person name="Parisi A."/>
        </authorList>
    </citation>
    <scope>NUCLEOTIDE SEQUENCE [LARGE SCALE GENOMIC DNA]</scope>
    <source>
        <strain evidence="6 7">1991</strain>
    </source>
</reference>
<dbReference type="Pfam" id="PF05336">
    <property type="entry name" value="rhaM"/>
    <property type="match status" value="1"/>
</dbReference>
<evidence type="ECO:0000256" key="3">
    <source>
        <dbReference type="ARBA" id="ARBA00023277"/>
    </source>
</evidence>
<dbReference type="OrthoDB" id="9799608at2"/>
<dbReference type="AlphaFoldDB" id="A0A0J8GHB2"/>
<dbReference type="Proteomes" id="UP000052258">
    <property type="component" value="Unassembled WGS sequence"/>
</dbReference>
<accession>A0A0J8GHB2</accession>
<evidence type="ECO:0000313" key="6">
    <source>
        <dbReference type="EMBL" id="KMT60133.1"/>
    </source>
</evidence>
<dbReference type="InterPro" id="IPR013448">
    <property type="entry name" value="L-rhamnose_mutarotase"/>
</dbReference>
<dbReference type="HAMAP" id="MF_01663">
    <property type="entry name" value="L_rham_rotase"/>
    <property type="match status" value="1"/>
</dbReference>
<dbReference type="RefSeq" id="WP_007472905.1">
    <property type="nucleotide sequence ID" value="NZ_KQ130613.1"/>
</dbReference>
<gene>
    <name evidence="6" type="ORF">X560_1059</name>
</gene>
<sequence>MERIAQLMYLYPDQQEEYKKRHDELWPELEAALKAHGASNYSIFLDKNTDILFAYLEVESKSRYNQIADTDICKKWWAYMAPIMKTNEDNSPVTKELHEVFYLA</sequence>
<organism evidence="6 7">
    <name type="scientific">Listeria fleischmannii 1991</name>
    <dbReference type="NCBI Taxonomy" id="1430899"/>
    <lineage>
        <taxon>Bacteria</taxon>
        <taxon>Bacillati</taxon>
        <taxon>Bacillota</taxon>
        <taxon>Bacilli</taxon>
        <taxon>Bacillales</taxon>
        <taxon>Listeriaceae</taxon>
        <taxon>Listeria</taxon>
    </lineage>
</organism>
<name>A0A0J8GHB2_9LIST</name>
<dbReference type="EMBL" id="AZHO01000011">
    <property type="protein sequence ID" value="KMT60133.1"/>
    <property type="molecule type" value="Genomic_DNA"/>
</dbReference>
<keyword evidence="1" id="KW-0963">Cytoplasm</keyword>
<dbReference type="SUPFAM" id="SSF54909">
    <property type="entry name" value="Dimeric alpha+beta barrel"/>
    <property type="match status" value="1"/>
</dbReference>
<dbReference type="Gene3D" id="3.30.70.100">
    <property type="match status" value="1"/>
</dbReference>
<dbReference type="GO" id="GO:0019301">
    <property type="term" value="P:rhamnose catabolic process"/>
    <property type="evidence" value="ECO:0007669"/>
    <property type="project" value="UniProtKB-UniRule"/>
</dbReference>
<keyword evidence="3" id="KW-0119">Carbohydrate metabolism</keyword>
<dbReference type="EC" id="5.1.3.32" evidence="5"/>
<dbReference type="PATRIC" id="fig|1430899.3.peg.1093"/>
<evidence type="ECO:0000256" key="1">
    <source>
        <dbReference type="ARBA" id="ARBA00022490"/>
    </source>
</evidence>
<evidence type="ECO:0000256" key="5">
    <source>
        <dbReference type="NCBIfam" id="TIGR02625"/>
    </source>
</evidence>
<keyword evidence="7" id="KW-1185">Reference proteome</keyword>
<dbReference type="PANTHER" id="PTHR34389">
    <property type="entry name" value="L-RHAMNOSE MUTAROTASE"/>
    <property type="match status" value="1"/>
</dbReference>
<comment type="caution">
    <text evidence="6">The sequence shown here is derived from an EMBL/GenBank/DDBJ whole genome shotgun (WGS) entry which is preliminary data.</text>
</comment>
<proteinExistence type="inferred from homology"/>
<evidence type="ECO:0000256" key="4">
    <source>
        <dbReference type="ARBA" id="ARBA00023308"/>
    </source>
</evidence>
<evidence type="ECO:0000256" key="2">
    <source>
        <dbReference type="ARBA" id="ARBA00023235"/>
    </source>
</evidence>